<accession>A0A941HV25</accession>
<dbReference type="RefSeq" id="WP_215339614.1">
    <property type="nucleotide sequence ID" value="NZ_JAGSGD010000001.1"/>
</dbReference>
<name>A0A941HV25_9CAUL</name>
<dbReference type="InterPro" id="IPR003140">
    <property type="entry name" value="PLipase/COase/thioEstase"/>
</dbReference>
<reference evidence="4" key="1">
    <citation type="submission" date="2021-04" db="EMBL/GenBank/DDBJ databases">
        <title>Draft genome assembly of strain Phenylobacterium sp. 20VBR1 using MiniION and Illumina platforms.</title>
        <authorList>
            <person name="Thomas F.A."/>
            <person name="Krishnan K.P."/>
            <person name="Sinha R.K."/>
        </authorList>
    </citation>
    <scope>NUCLEOTIDE SEQUENCE</scope>
    <source>
        <strain evidence="4">20VBR1</strain>
    </source>
</reference>
<dbReference type="Pfam" id="PF02230">
    <property type="entry name" value="Abhydrolase_2"/>
    <property type="match status" value="1"/>
</dbReference>
<dbReference type="GO" id="GO:0016787">
    <property type="term" value="F:hydrolase activity"/>
    <property type="evidence" value="ECO:0007669"/>
    <property type="project" value="UniProtKB-KW"/>
</dbReference>
<keyword evidence="2 4" id="KW-0378">Hydrolase</keyword>
<gene>
    <name evidence="4" type="ORF">JKL49_07810</name>
</gene>
<dbReference type="EMBL" id="JAGSGD010000001">
    <property type="protein sequence ID" value="MBR7619294.1"/>
    <property type="molecule type" value="Genomic_DNA"/>
</dbReference>
<proteinExistence type="inferred from homology"/>
<dbReference type="PANTHER" id="PTHR10655">
    <property type="entry name" value="LYSOPHOSPHOLIPASE-RELATED"/>
    <property type="match status" value="1"/>
</dbReference>
<dbReference type="AlphaFoldDB" id="A0A941HV25"/>
<dbReference type="InterPro" id="IPR029058">
    <property type="entry name" value="AB_hydrolase_fold"/>
</dbReference>
<evidence type="ECO:0000313" key="5">
    <source>
        <dbReference type="Proteomes" id="UP000622580"/>
    </source>
</evidence>
<dbReference type="InterPro" id="IPR050565">
    <property type="entry name" value="LYPA1-2/EST-like"/>
</dbReference>
<dbReference type="Proteomes" id="UP000622580">
    <property type="component" value="Unassembled WGS sequence"/>
</dbReference>
<comment type="similarity">
    <text evidence="1">Belongs to the AB hydrolase superfamily. AB hydrolase 2 family.</text>
</comment>
<dbReference type="Gene3D" id="3.40.50.1820">
    <property type="entry name" value="alpha/beta hydrolase"/>
    <property type="match status" value="1"/>
</dbReference>
<protein>
    <submittedName>
        <fullName evidence="4">Dienelactone hydrolase family protein</fullName>
    </submittedName>
</protein>
<sequence length="218" mass="22422">MTTLPTLEGPVVPPANGGAPTQIVILLHGYGSNGADLIGLVPHWQAALPGAVFISPNAPEICPGAPDGYQWWGLSSMDPASRAAGARAAAPTLDAFIDAQLAKYDLKPKNLALVGFSQGTMMALQVGLQRQPQIAGILGYSGMLADESGPANARTKPPILLIHGDSDPVLPIAAFHQAGKLLLEAGFDVQGKVSPGLGHSIDLGGLQLGEQFLRGVLS</sequence>
<keyword evidence="5" id="KW-1185">Reference proteome</keyword>
<evidence type="ECO:0000256" key="2">
    <source>
        <dbReference type="ARBA" id="ARBA00022801"/>
    </source>
</evidence>
<evidence type="ECO:0000259" key="3">
    <source>
        <dbReference type="Pfam" id="PF02230"/>
    </source>
</evidence>
<evidence type="ECO:0000313" key="4">
    <source>
        <dbReference type="EMBL" id="MBR7619294.1"/>
    </source>
</evidence>
<comment type="caution">
    <text evidence="4">The sequence shown here is derived from an EMBL/GenBank/DDBJ whole genome shotgun (WGS) entry which is preliminary data.</text>
</comment>
<feature type="domain" description="Phospholipase/carboxylesterase/thioesterase" evidence="3">
    <location>
        <begin position="18"/>
        <end position="214"/>
    </location>
</feature>
<organism evidence="4 5">
    <name type="scientific">Phenylobacterium glaciei</name>
    <dbReference type="NCBI Taxonomy" id="2803784"/>
    <lineage>
        <taxon>Bacteria</taxon>
        <taxon>Pseudomonadati</taxon>
        <taxon>Pseudomonadota</taxon>
        <taxon>Alphaproteobacteria</taxon>
        <taxon>Caulobacterales</taxon>
        <taxon>Caulobacteraceae</taxon>
        <taxon>Phenylobacterium</taxon>
    </lineage>
</organism>
<evidence type="ECO:0000256" key="1">
    <source>
        <dbReference type="ARBA" id="ARBA00006499"/>
    </source>
</evidence>
<dbReference type="SUPFAM" id="SSF53474">
    <property type="entry name" value="alpha/beta-Hydrolases"/>
    <property type="match status" value="1"/>
</dbReference>
<dbReference type="PANTHER" id="PTHR10655:SF17">
    <property type="entry name" value="LYSOPHOSPHOLIPASE-LIKE PROTEIN 1"/>
    <property type="match status" value="1"/>
</dbReference>